<dbReference type="RefSeq" id="WP_369745783.1">
    <property type="nucleotide sequence ID" value="NZ_CP165735.1"/>
</dbReference>
<feature type="transmembrane region" description="Helical" evidence="1">
    <location>
        <begin position="103"/>
        <end position="124"/>
    </location>
</feature>
<gene>
    <name evidence="3" type="ORF">ABQM86_01690</name>
</gene>
<feature type="transmembrane region" description="Helical" evidence="1">
    <location>
        <begin position="22"/>
        <end position="45"/>
    </location>
</feature>
<feature type="transmembrane region" description="Helical" evidence="1">
    <location>
        <begin position="205"/>
        <end position="225"/>
    </location>
</feature>
<dbReference type="Gene3D" id="1.20.144.10">
    <property type="entry name" value="Phosphatidic acid phosphatase type 2/haloperoxidase"/>
    <property type="match status" value="1"/>
</dbReference>
<evidence type="ECO:0000256" key="1">
    <source>
        <dbReference type="SAM" id="Phobius"/>
    </source>
</evidence>
<keyword evidence="1" id="KW-1133">Transmembrane helix</keyword>
<organism evidence="3">
    <name type="scientific">Paenarthrobacter sp. AMU7</name>
    <dbReference type="NCBI Taxonomy" id="3162492"/>
    <lineage>
        <taxon>Bacteria</taxon>
        <taxon>Bacillati</taxon>
        <taxon>Actinomycetota</taxon>
        <taxon>Actinomycetes</taxon>
        <taxon>Micrococcales</taxon>
        <taxon>Micrococcaceae</taxon>
        <taxon>Paenarthrobacter</taxon>
    </lineage>
</organism>
<dbReference type="PANTHER" id="PTHR14969:SF13">
    <property type="entry name" value="AT30094P"/>
    <property type="match status" value="1"/>
</dbReference>
<dbReference type="SMART" id="SM00014">
    <property type="entry name" value="acidPPc"/>
    <property type="match status" value="1"/>
</dbReference>
<accession>A0AB39YP11</accession>
<name>A0AB39YP11_9MICC</name>
<dbReference type="InterPro" id="IPR036938">
    <property type="entry name" value="PAP2/HPO_sf"/>
</dbReference>
<feature type="domain" description="Phosphatidic acid phosphatase type 2/haloperoxidase" evidence="2">
    <location>
        <begin position="104"/>
        <end position="222"/>
    </location>
</feature>
<protein>
    <submittedName>
        <fullName evidence="3">Phosphatase PAP2 family protein</fullName>
    </submittedName>
</protein>
<dbReference type="Pfam" id="PF01569">
    <property type="entry name" value="PAP2"/>
    <property type="match status" value="1"/>
</dbReference>
<feature type="transmembrane region" description="Helical" evidence="1">
    <location>
        <begin position="174"/>
        <end position="199"/>
    </location>
</feature>
<evidence type="ECO:0000313" key="3">
    <source>
        <dbReference type="EMBL" id="XDV71930.1"/>
    </source>
</evidence>
<proteinExistence type="predicted"/>
<dbReference type="SUPFAM" id="SSF48317">
    <property type="entry name" value="Acid phosphatase/Vanadium-dependent haloperoxidase"/>
    <property type="match status" value="1"/>
</dbReference>
<dbReference type="PANTHER" id="PTHR14969">
    <property type="entry name" value="SPHINGOSINE-1-PHOSPHATE PHOSPHOHYDROLASE"/>
    <property type="match status" value="1"/>
</dbReference>
<evidence type="ECO:0000259" key="2">
    <source>
        <dbReference type="SMART" id="SM00014"/>
    </source>
</evidence>
<sequence length="232" mass="24321">MTPAFSVHFRAAPALKLRQRPLFLWAGILLVAGDAIFWLMFAAVLSETGLATVDGAVHSFMVDSRNPLLTALLTAVTTVTSPLWITIIGVAVAAVWTIWKKELWRPAVLLGAMAFAAILSAVVKQDVGRSGPPSSDVLLGPDDALSFPSGHTLGAGIFALVLTYLLVSRSGSRATAVLAFCGAALLTLLVACSRIYLGYHWLTDVVASLGLALGVTGIAVFVDAARHGGRRG</sequence>
<reference evidence="3" key="1">
    <citation type="submission" date="2024-07" db="EMBL/GenBank/DDBJ databases">
        <authorList>
            <person name="Li J."/>
            <person name="Wei H."/>
            <person name="Ma J."/>
        </authorList>
    </citation>
    <scope>NUCLEOTIDE SEQUENCE</scope>
    <source>
        <strain evidence="3">AMU7</strain>
    </source>
</reference>
<dbReference type="CDD" id="cd03392">
    <property type="entry name" value="PAP2_like_2"/>
    <property type="match status" value="1"/>
</dbReference>
<feature type="transmembrane region" description="Helical" evidence="1">
    <location>
        <begin position="68"/>
        <end position="96"/>
    </location>
</feature>
<keyword evidence="1" id="KW-0472">Membrane</keyword>
<keyword evidence="1" id="KW-0812">Transmembrane</keyword>
<dbReference type="EMBL" id="CP165735">
    <property type="protein sequence ID" value="XDV71930.1"/>
    <property type="molecule type" value="Genomic_DNA"/>
</dbReference>
<feature type="transmembrane region" description="Helical" evidence="1">
    <location>
        <begin position="144"/>
        <end position="167"/>
    </location>
</feature>
<dbReference type="InterPro" id="IPR000326">
    <property type="entry name" value="PAP2/HPO"/>
</dbReference>
<dbReference type="AlphaFoldDB" id="A0AB39YP11"/>